<dbReference type="InterPro" id="IPR012429">
    <property type="entry name" value="HGSNAT_cat"/>
</dbReference>
<keyword evidence="5" id="KW-1185">Reference proteome</keyword>
<dbReference type="RefSeq" id="WP_188534217.1">
    <property type="nucleotide sequence ID" value="NZ_BMEQ01000002.1"/>
</dbReference>
<dbReference type="Pfam" id="PF07786">
    <property type="entry name" value="HGSNAT_cat"/>
    <property type="match status" value="1"/>
</dbReference>
<dbReference type="Proteomes" id="UP000638848">
    <property type="component" value="Unassembled WGS sequence"/>
</dbReference>
<organism evidence="4 5">
    <name type="scientific">Kocuria dechangensis</name>
    <dbReference type="NCBI Taxonomy" id="1176249"/>
    <lineage>
        <taxon>Bacteria</taxon>
        <taxon>Bacillati</taxon>
        <taxon>Actinomycetota</taxon>
        <taxon>Actinomycetes</taxon>
        <taxon>Micrococcales</taxon>
        <taxon>Micrococcaceae</taxon>
        <taxon>Kocuria</taxon>
    </lineage>
</organism>
<feature type="transmembrane region" description="Helical" evidence="2">
    <location>
        <begin position="109"/>
        <end position="127"/>
    </location>
</feature>
<dbReference type="EMBL" id="BMEQ01000002">
    <property type="protein sequence ID" value="GGG45237.1"/>
    <property type="molecule type" value="Genomic_DNA"/>
</dbReference>
<feature type="transmembrane region" description="Helical" evidence="2">
    <location>
        <begin position="133"/>
        <end position="151"/>
    </location>
</feature>
<feature type="region of interest" description="Disordered" evidence="1">
    <location>
        <begin position="1"/>
        <end position="33"/>
    </location>
</feature>
<protein>
    <recommendedName>
        <fullName evidence="3">Heparan-alpha-glucosaminide N-acetyltransferase catalytic domain-containing protein</fullName>
    </recommendedName>
</protein>
<feature type="transmembrane region" description="Helical" evidence="2">
    <location>
        <begin position="66"/>
        <end position="89"/>
    </location>
</feature>
<keyword evidence="2" id="KW-1133">Transmembrane helix</keyword>
<feature type="domain" description="Heparan-alpha-glucosaminide N-acetyltransferase catalytic" evidence="3">
    <location>
        <begin position="33"/>
        <end position="236"/>
    </location>
</feature>
<keyword evidence="2" id="KW-0812">Transmembrane</keyword>
<reference evidence="4" key="2">
    <citation type="submission" date="2020-09" db="EMBL/GenBank/DDBJ databases">
        <authorList>
            <person name="Sun Q."/>
            <person name="Zhou Y."/>
        </authorList>
    </citation>
    <scope>NUCLEOTIDE SEQUENCE</scope>
    <source>
        <strain evidence="4">CGMCC 1.12187</strain>
    </source>
</reference>
<accession>A0A917GH15</accession>
<feature type="transmembrane region" description="Helical" evidence="2">
    <location>
        <begin position="336"/>
        <end position="356"/>
    </location>
</feature>
<keyword evidence="2" id="KW-0472">Membrane</keyword>
<feature type="transmembrane region" description="Helical" evidence="2">
    <location>
        <begin position="158"/>
        <end position="176"/>
    </location>
</feature>
<feature type="transmembrane region" description="Helical" evidence="2">
    <location>
        <begin position="237"/>
        <end position="257"/>
    </location>
</feature>
<feature type="transmembrane region" description="Helical" evidence="2">
    <location>
        <begin position="368"/>
        <end position="385"/>
    </location>
</feature>
<evidence type="ECO:0000313" key="5">
    <source>
        <dbReference type="Proteomes" id="UP000638848"/>
    </source>
</evidence>
<feature type="transmembrane region" description="Helical" evidence="2">
    <location>
        <begin position="310"/>
        <end position="329"/>
    </location>
</feature>
<proteinExistence type="predicted"/>
<evidence type="ECO:0000313" key="4">
    <source>
        <dbReference type="EMBL" id="GGG45237.1"/>
    </source>
</evidence>
<name>A0A917GH15_9MICC</name>
<comment type="caution">
    <text evidence="4">The sequence shown here is derived from an EMBL/GenBank/DDBJ whole genome shotgun (WGS) entry which is preliminary data.</text>
</comment>
<evidence type="ECO:0000256" key="2">
    <source>
        <dbReference type="SAM" id="Phobius"/>
    </source>
</evidence>
<dbReference type="AlphaFoldDB" id="A0A917GH15"/>
<gene>
    <name evidence="4" type="ORF">GCM10011374_04440</name>
</gene>
<evidence type="ECO:0000256" key="1">
    <source>
        <dbReference type="SAM" id="MobiDB-lite"/>
    </source>
</evidence>
<feature type="transmembrane region" description="Helical" evidence="2">
    <location>
        <begin position="200"/>
        <end position="225"/>
    </location>
</feature>
<reference evidence="4" key="1">
    <citation type="journal article" date="2014" name="Int. J. Syst. Evol. Microbiol.">
        <title>Complete genome sequence of Corynebacterium casei LMG S-19264T (=DSM 44701T), isolated from a smear-ripened cheese.</title>
        <authorList>
            <consortium name="US DOE Joint Genome Institute (JGI-PGF)"/>
            <person name="Walter F."/>
            <person name="Albersmeier A."/>
            <person name="Kalinowski J."/>
            <person name="Ruckert C."/>
        </authorList>
    </citation>
    <scope>NUCLEOTIDE SEQUENCE</scope>
    <source>
        <strain evidence="4">CGMCC 1.12187</strain>
    </source>
</reference>
<sequence>MDTSSGAATAGGSGRPDGVPHRDGGAGPQRGTRLTGVDAARGLALTGMMAVHILPARDPVSYDPSLAWTLFSGRSAALFALLAGVGLAFSTGGRRRHRGRTTTADGVGLVVRAALIAVLGLLLNTLLPDEAPAYNILVYYGMFFLLALPFLHLPAAALGLLAAAAAVAGPVLVQLLRDDLPEPVSANPDLADVLAEPGAVLAQLLLTGAYPALPYLAYLLAGLAIGRLDLSSRRVQGRLIGAGLAVTLSAWLTYRLLLVEGGGYARLLEATPWMSEEQLDAVVLWGPNPDLPTTSWWWLLVPGPHSNTPVSVLEDLGTGMVALGVLLLVTRRAGAWLLPLVAMGSMTLTLYSAHLAGLSAMVHGSAPVLWFLVHLELAALVAVLWRRSLGQGPLERVVGGAVRAARRAVLPEK</sequence>
<evidence type="ECO:0000259" key="3">
    <source>
        <dbReference type="Pfam" id="PF07786"/>
    </source>
</evidence>